<sequence length="36" mass="4212">MKVLPHLRHRWVTIEQIGKVVVQECGVCGKTRVRVR</sequence>
<reference evidence="1 2" key="1">
    <citation type="submission" date="2020-07" db="EMBL/GenBank/DDBJ databases">
        <title>Genomic Encyclopedia of Type Strains, Phase IV (KMG-IV): sequencing the most valuable type-strain genomes for metagenomic binning, comparative biology and taxonomic classification.</title>
        <authorList>
            <person name="Goeker M."/>
        </authorList>
    </citation>
    <scope>NUCLEOTIDE SEQUENCE [LARGE SCALE GENOMIC DNA]</scope>
    <source>
        <strain evidence="1 2">DSM 45533</strain>
    </source>
</reference>
<evidence type="ECO:0000313" key="1">
    <source>
        <dbReference type="EMBL" id="MBA2894513.1"/>
    </source>
</evidence>
<keyword evidence="2" id="KW-1185">Reference proteome</keyword>
<organism evidence="1 2">
    <name type="scientific">Nonomuraea soli</name>
    <dbReference type="NCBI Taxonomy" id="1032476"/>
    <lineage>
        <taxon>Bacteria</taxon>
        <taxon>Bacillati</taxon>
        <taxon>Actinomycetota</taxon>
        <taxon>Actinomycetes</taxon>
        <taxon>Streptosporangiales</taxon>
        <taxon>Streptosporangiaceae</taxon>
        <taxon>Nonomuraea</taxon>
    </lineage>
</organism>
<proteinExistence type="predicted"/>
<name>A0A7W0CNV7_9ACTN</name>
<accession>A0A7W0CNV7</accession>
<protein>
    <submittedName>
        <fullName evidence="1">Uncharacterized protein</fullName>
    </submittedName>
</protein>
<comment type="caution">
    <text evidence="1">The sequence shown here is derived from an EMBL/GenBank/DDBJ whole genome shotgun (WGS) entry which is preliminary data.</text>
</comment>
<dbReference type="EMBL" id="JACDUR010000006">
    <property type="protein sequence ID" value="MBA2894513.1"/>
    <property type="molecule type" value="Genomic_DNA"/>
</dbReference>
<gene>
    <name evidence="1" type="ORF">HNR30_005885</name>
</gene>
<dbReference type="Proteomes" id="UP000530928">
    <property type="component" value="Unassembled WGS sequence"/>
</dbReference>
<evidence type="ECO:0000313" key="2">
    <source>
        <dbReference type="Proteomes" id="UP000530928"/>
    </source>
</evidence>
<dbReference type="AlphaFoldDB" id="A0A7W0CNV7"/>